<organism evidence="2 3">
    <name type="scientific">Punica granatum</name>
    <name type="common">Pomegranate</name>
    <dbReference type="NCBI Taxonomy" id="22663"/>
    <lineage>
        <taxon>Eukaryota</taxon>
        <taxon>Viridiplantae</taxon>
        <taxon>Streptophyta</taxon>
        <taxon>Embryophyta</taxon>
        <taxon>Tracheophyta</taxon>
        <taxon>Spermatophyta</taxon>
        <taxon>Magnoliopsida</taxon>
        <taxon>eudicotyledons</taxon>
        <taxon>Gunneridae</taxon>
        <taxon>Pentapetalae</taxon>
        <taxon>rosids</taxon>
        <taxon>malvids</taxon>
        <taxon>Myrtales</taxon>
        <taxon>Lythraceae</taxon>
        <taxon>Punica</taxon>
    </lineage>
</organism>
<keyword evidence="1" id="KW-0472">Membrane</keyword>
<dbReference type="EMBL" id="PGOL01001346">
    <property type="protein sequence ID" value="PKI58721.1"/>
    <property type="molecule type" value="Genomic_DNA"/>
</dbReference>
<feature type="transmembrane region" description="Helical" evidence="1">
    <location>
        <begin position="12"/>
        <end position="31"/>
    </location>
</feature>
<reference evidence="2 3" key="1">
    <citation type="submission" date="2017-11" db="EMBL/GenBank/DDBJ databases">
        <title>De-novo sequencing of pomegranate (Punica granatum L.) genome.</title>
        <authorList>
            <person name="Akparov Z."/>
            <person name="Amiraslanov A."/>
            <person name="Hajiyeva S."/>
            <person name="Abbasov M."/>
            <person name="Kaur K."/>
            <person name="Hamwieh A."/>
            <person name="Solovyev V."/>
            <person name="Salamov A."/>
            <person name="Braich B."/>
            <person name="Kosarev P."/>
            <person name="Mahmoud A."/>
            <person name="Hajiyev E."/>
            <person name="Babayeva S."/>
            <person name="Izzatullayeva V."/>
            <person name="Mammadov A."/>
            <person name="Mammadov A."/>
            <person name="Sharifova S."/>
            <person name="Ojaghi J."/>
            <person name="Eynullazada K."/>
            <person name="Bayramov B."/>
            <person name="Abdulazimova A."/>
            <person name="Shahmuradov I."/>
        </authorList>
    </citation>
    <scope>NUCLEOTIDE SEQUENCE [LARGE SCALE GENOMIC DNA]</scope>
    <source>
        <strain evidence="3">cv. AG2017</strain>
        <tissue evidence="2">Leaf</tissue>
    </source>
</reference>
<gene>
    <name evidence="2" type="ORF">CRG98_020877</name>
</gene>
<dbReference type="AlphaFoldDB" id="A0A2I0JR54"/>
<accession>A0A2I0JR54</accession>
<keyword evidence="1" id="KW-0812">Transmembrane</keyword>
<name>A0A2I0JR54_PUNGR</name>
<evidence type="ECO:0000256" key="1">
    <source>
        <dbReference type="SAM" id="Phobius"/>
    </source>
</evidence>
<evidence type="ECO:0000313" key="3">
    <source>
        <dbReference type="Proteomes" id="UP000233551"/>
    </source>
</evidence>
<evidence type="ECO:0000313" key="2">
    <source>
        <dbReference type="EMBL" id="PKI58721.1"/>
    </source>
</evidence>
<comment type="caution">
    <text evidence="2">The sequence shown here is derived from an EMBL/GenBank/DDBJ whole genome shotgun (WGS) entry which is preliminary data.</text>
</comment>
<keyword evidence="1" id="KW-1133">Transmembrane helix</keyword>
<proteinExistence type="predicted"/>
<protein>
    <submittedName>
        <fullName evidence="2">Uncharacterized protein</fullName>
    </submittedName>
</protein>
<sequence length="58" mass="5571">MYGGETETTDPYFLFLVVLDGVVGGGGAAAGGGGRDRAGGPALGHVVGIGIRLGMPGP</sequence>
<dbReference type="Proteomes" id="UP000233551">
    <property type="component" value="Unassembled WGS sequence"/>
</dbReference>
<keyword evidence="3" id="KW-1185">Reference proteome</keyword>